<dbReference type="AlphaFoldDB" id="A0A132ENE5"/>
<comment type="caution">
    <text evidence="1">The sequence shown here is derived from an EMBL/GenBank/DDBJ whole genome shotgun (WGS) entry which is preliminary data.</text>
</comment>
<organism evidence="1 2">
    <name type="scientific">Burkholderia pseudomultivorans</name>
    <dbReference type="NCBI Taxonomy" id="1207504"/>
    <lineage>
        <taxon>Bacteria</taxon>
        <taxon>Pseudomonadati</taxon>
        <taxon>Pseudomonadota</taxon>
        <taxon>Betaproteobacteria</taxon>
        <taxon>Burkholderiales</taxon>
        <taxon>Burkholderiaceae</taxon>
        <taxon>Burkholderia</taxon>
        <taxon>Burkholderia cepacia complex</taxon>
    </lineage>
</organism>
<dbReference type="RefSeq" id="WP_155640567.1">
    <property type="nucleotide sequence ID" value="NZ_LPJR01000002.1"/>
</dbReference>
<evidence type="ECO:0000313" key="2">
    <source>
        <dbReference type="Proteomes" id="UP000062912"/>
    </source>
</evidence>
<accession>A0A132ENE5</accession>
<evidence type="ECO:0000313" key="1">
    <source>
        <dbReference type="EMBL" id="KWF37427.1"/>
    </source>
</evidence>
<name>A0A132ENE5_9BURK</name>
<protein>
    <submittedName>
        <fullName evidence="1">Uncharacterized protein</fullName>
    </submittedName>
</protein>
<dbReference type="EMBL" id="LPJR01000002">
    <property type="protein sequence ID" value="KWF37427.1"/>
    <property type="molecule type" value="Genomic_DNA"/>
</dbReference>
<reference evidence="1 2" key="1">
    <citation type="submission" date="2015-11" db="EMBL/GenBank/DDBJ databases">
        <title>Expanding the genomic diversity of Burkholderia species for the development of highly accurate diagnostics.</title>
        <authorList>
            <person name="Sahl J."/>
            <person name="Keim P."/>
            <person name="Wagner D."/>
        </authorList>
    </citation>
    <scope>NUCLEOTIDE SEQUENCE [LARGE SCALE GENOMIC DNA]</scope>
    <source>
        <strain evidence="1 2">MSMB368WGS</strain>
    </source>
</reference>
<proteinExistence type="predicted"/>
<gene>
    <name evidence="1" type="ORF">WT56_34370</name>
</gene>
<sequence>MNSPTLTYQQLTELTEQSIRKHRKDAAADNPNRFQQTLAIGAMQGALALWRDLAVALDSFSVDEYDRLWHRANSA</sequence>
<dbReference type="Proteomes" id="UP000062912">
    <property type="component" value="Unassembled WGS sequence"/>
</dbReference>